<sequence>MKRLEGFTCLVYGQNRESSMCGLRVKFLHKIVGEDDKFTFKSKVDHARLLPCHSALKPHLQWVNHRVALYKRADDSILEKPNSYDDGQGWIRSIGTGVVLRCCVTKLTSRSPGPVKRKTTRKDEFDVDDFS</sequence>
<evidence type="ECO:0000313" key="3">
    <source>
        <dbReference type="Proteomes" id="UP001209878"/>
    </source>
</evidence>
<keyword evidence="3" id="KW-1185">Reference proteome</keyword>
<proteinExistence type="predicted"/>
<dbReference type="EMBL" id="JAODUO010000884">
    <property type="protein sequence ID" value="KAK2173321.1"/>
    <property type="molecule type" value="Genomic_DNA"/>
</dbReference>
<dbReference type="AlphaFoldDB" id="A0AAD9NM22"/>
<gene>
    <name evidence="2" type="ORF">NP493_884g02002</name>
</gene>
<name>A0AAD9NM22_RIDPI</name>
<accession>A0AAD9NM22</accession>
<evidence type="ECO:0000256" key="1">
    <source>
        <dbReference type="SAM" id="MobiDB-lite"/>
    </source>
</evidence>
<evidence type="ECO:0000313" key="2">
    <source>
        <dbReference type="EMBL" id="KAK2173321.1"/>
    </source>
</evidence>
<reference evidence="2" key="1">
    <citation type="journal article" date="2023" name="Mol. Biol. Evol.">
        <title>Third-Generation Sequencing Reveals the Adaptive Role of the Epigenome in Three Deep-Sea Polychaetes.</title>
        <authorList>
            <person name="Perez M."/>
            <person name="Aroh O."/>
            <person name="Sun Y."/>
            <person name="Lan Y."/>
            <person name="Juniper S.K."/>
            <person name="Young C.R."/>
            <person name="Angers B."/>
            <person name="Qian P.Y."/>
        </authorList>
    </citation>
    <scope>NUCLEOTIDE SEQUENCE</scope>
    <source>
        <strain evidence="2">R07B-5</strain>
    </source>
</reference>
<dbReference type="Proteomes" id="UP001209878">
    <property type="component" value="Unassembled WGS sequence"/>
</dbReference>
<protein>
    <submittedName>
        <fullName evidence="2">Uncharacterized protein</fullName>
    </submittedName>
</protein>
<feature type="region of interest" description="Disordered" evidence="1">
    <location>
        <begin position="110"/>
        <end position="131"/>
    </location>
</feature>
<organism evidence="2 3">
    <name type="scientific">Ridgeia piscesae</name>
    <name type="common">Tubeworm</name>
    <dbReference type="NCBI Taxonomy" id="27915"/>
    <lineage>
        <taxon>Eukaryota</taxon>
        <taxon>Metazoa</taxon>
        <taxon>Spiralia</taxon>
        <taxon>Lophotrochozoa</taxon>
        <taxon>Annelida</taxon>
        <taxon>Polychaeta</taxon>
        <taxon>Sedentaria</taxon>
        <taxon>Canalipalpata</taxon>
        <taxon>Sabellida</taxon>
        <taxon>Siboglinidae</taxon>
        <taxon>Ridgeia</taxon>
    </lineage>
</organism>
<comment type="caution">
    <text evidence="2">The sequence shown here is derived from an EMBL/GenBank/DDBJ whole genome shotgun (WGS) entry which is preliminary data.</text>
</comment>